<dbReference type="SUPFAM" id="SSF55785">
    <property type="entry name" value="PYP-like sensor domain (PAS domain)"/>
    <property type="match status" value="3"/>
</dbReference>
<feature type="domain" description="PAC" evidence="5">
    <location>
        <begin position="511"/>
        <end position="565"/>
    </location>
</feature>
<name>A0ABT3I7V8_9GAMM</name>
<dbReference type="InterPro" id="IPR013655">
    <property type="entry name" value="PAS_fold_3"/>
</dbReference>
<dbReference type="SMART" id="SM00052">
    <property type="entry name" value="EAL"/>
    <property type="match status" value="1"/>
</dbReference>
<dbReference type="InterPro" id="IPR052155">
    <property type="entry name" value="Biofilm_reg_signaling"/>
</dbReference>
<dbReference type="CDD" id="cd01949">
    <property type="entry name" value="GGDEF"/>
    <property type="match status" value="1"/>
</dbReference>
<dbReference type="NCBIfam" id="TIGR00254">
    <property type="entry name" value="GGDEF"/>
    <property type="match status" value="1"/>
</dbReference>
<evidence type="ECO:0000313" key="9">
    <source>
        <dbReference type="Proteomes" id="UP001163714"/>
    </source>
</evidence>
<dbReference type="InterPro" id="IPR029787">
    <property type="entry name" value="Nucleotide_cyclase"/>
</dbReference>
<sequence length="1014" mass="116371">MTESIDIFPWDDNFCTGLAKIDHQHKKLVAILNRLANHAIFGNQQLQLNRVFKELVDYTVYHFQTEEDIWHQYLTDDEMVSDHKLSHDSFIQQVLQLQSELTTTPSEALLEKTISFLTQWLASHILESDRYMVIYVLALESGMNKQAAQDFTQQKMQGSSRHLINVILSIYASLSTNTLHLMRKTRLSNEIQQKLMRSEKRFEKAMFYAQVGYWDLENLNGKMQWSAQMYSLMGTVKETPPTLALMADIIHPKYRATLMTSIKSCYHNGTEHHLQYPITRPSDNQIRWIECRGKRVVAENGKFSISGFAQDITEFKQAEIKLIEQQQQLQFISDNSPFYIARCDETQKYIYVSNPYAALFGLSPDDILGRTVKEVVGEIIYEEISPHIDKVLSGMPASYDLCLLSKELLVQYVPEFDEQQNVIGYISGISDITERKQLEQKLRLAAKVFESQEGIFITDANKTILQANCAFSKITGYREQDIIGKPLTQFNTDADNEQFYDQILDKLRTEDSWEGETWHPHQNGSPFPAYLYIDAVRDEQHCISNYIVTINDISRRKKNEQKIQQLAFYDQLTQLPNRRLLLDRLNRVIISSKRLHKNNAFLFLDIDRFKMLNDTYGHDMGDLLLTSIAERLSECVREEDTLARIGGDEFVIILEGLNEQQITAASQTTEICQKILAAMSRSFQLKNIQYNCSASIGVVLFNDPSTTASEIMKQADIAMYQAKVAGRNTLRFFDPTMQEEISKRAKLESELFDAVKHGHFKLFYQIQVNHQQQPVGAEALIRWLHPQKGIIPPAEFIPYAEESGLILPIGQWVIETACQQLKQWQSHPATKALTISINVSAKQFRQPEFFDQVIDIINQYDIDPTLLKMELTESLLLNDVSNTIVQMHALGKLGIQFSLDDFGTGYSSLQYLKKLPLYQLKIDRSFIRDLITDKSDQSIVKTIISMAQSLSFSVIAEGVETIEQRQFLKSEGCLHYQGYLFGKPLPIEEFAQLVDSMQALDHPSHPDSALSQSA</sequence>
<evidence type="ECO:0000256" key="3">
    <source>
        <dbReference type="ARBA" id="ARBA00023004"/>
    </source>
</evidence>
<dbReference type="InterPro" id="IPR000160">
    <property type="entry name" value="GGDEF_dom"/>
</dbReference>
<dbReference type="Gene3D" id="3.30.450.20">
    <property type="entry name" value="PAS domain"/>
    <property type="match status" value="3"/>
</dbReference>
<keyword evidence="3" id="KW-0408">Iron</keyword>
<dbReference type="PROSITE" id="PS50112">
    <property type="entry name" value="PAS"/>
    <property type="match status" value="2"/>
</dbReference>
<evidence type="ECO:0000256" key="1">
    <source>
        <dbReference type="ARBA" id="ARBA00010587"/>
    </source>
</evidence>
<dbReference type="CDD" id="cd01948">
    <property type="entry name" value="EAL"/>
    <property type="match status" value="1"/>
</dbReference>
<dbReference type="Pfam" id="PF00990">
    <property type="entry name" value="GGDEF"/>
    <property type="match status" value="1"/>
</dbReference>
<dbReference type="CDD" id="cd00130">
    <property type="entry name" value="PAS"/>
    <property type="match status" value="2"/>
</dbReference>
<dbReference type="Pfam" id="PF13426">
    <property type="entry name" value="PAS_9"/>
    <property type="match status" value="1"/>
</dbReference>
<evidence type="ECO:0000259" key="6">
    <source>
        <dbReference type="PROSITE" id="PS50883"/>
    </source>
</evidence>
<organism evidence="8 9">
    <name type="scientific">Shewanella subflava</name>
    <dbReference type="NCBI Taxonomy" id="2986476"/>
    <lineage>
        <taxon>Bacteria</taxon>
        <taxon>Pseudomonadati</taxon>
        <taxon>Pseudomonadota</taxon>
        <taxon>Gammaproteobacteria</taxon>
        <taxon>Alteromonadales</taxon>
        <taxon>Shewanellaceae</taxon>
        <taxon>Shewanella</taxon>
    </lineage>
</organism>
<comment type="caution">
    <text evidence="8">The sequence shown here is derived from an EMBL/GenBank/DDBJ whole genome shotgun (WGS) entry which is preliminary data.</text>
</comment>
<dbReference type="Gene3D" id="1.20.120.50">
    <property type="entry name" value="Hemerythrin-like"/>
    <property type="match status" value="1"/>
</dbReference>
<dbReference type="Gene3D" id="3.20.20.450">
    <property type="entry name" value="EAL domain"/>
    <property type="match status" value="1"/>
</dbReference>
<proteinExistence type="inferred from homology"/>
<dbReference type="EMBL" id="JAPDMX010000012">
    <property type="protein sequence ID" value="MCW3172120.1"/>
    <property type="molecule type" value="Genomic_DNA"/>
</dbReference>
<feature type="domain" description="EAL" evidence="6">
    <location>
        <begin position="744"/>
        <end position="998"/>
    </location>
</feature>
<dbReference type="InterPro" id="IPR013656">
    <property type="entry name" value="PAS_4"/>
</dbReference>
<dbReference type="CDD" id="cd12107">
    <property type="entry name" value="Hemerythrin"/>
    <property type="match status" value="1"/>
</dbReference>
<comment type="similarity">
    <text evidence="1">Belongs to the hemerythrin family.</text>
</comment>
<feature type="domain" description="GGDEF" evidence="7">
    <location>
        <begin position="597"/>
        <end position="735"/>
    </location>
</feature>
<evidence type="ECO:0000256" key="2">
    <source>
        <dbReference type="ARBA" id="ARBA00022723"/>
    </source>
</evidence>
<dbReference type="Proteomes" id="UP001163714">
    <property type="component" value="Unassembled WGS sequence"/>
</dbReference>
<dbReference type="NCBIfam" id="NF033749">
    <property type="entry name" value="bact_hemeryth"/>
    <property type="match status" value="1"/>
</dbReference>
<dbReference type="NCBIfam" id="TIGR02481">
    <property type="entry name" value="hemeryth_dom"/>
    <property type="match status" value="1"/>
</dbReference>
<dbReference type="PANTHER" id="PTHR44757">
    <property type="entry name" value="DIGUANYLATE CYCLASE DGCP"/>
    <property type="match status" value="1"/>
</dbReference>
<dbReference type="InterPro" id="IPR035938">
    <property type="entry name" value="Hemerythrin-like_sf"/>
</dbReference>
<keyword evidence="9" id="KW-1185">Reference proteome</keyword>
<feature type="domain" description="PAS" evidence="4">
    <location>
        <begin position="325"/>
        <end position="383"/>
    </location>
</feature>
<feature type="domain" description="PAC" evidence="5">
    <location>
        <begin position="382"/>
        <end position="444"/>
    </location>
</feature>
<dbReference type="InterPro" id="IPR035965">
    <property type="entry name" value="PAS-like_dom_sf"/>
</dbReference>
<feature type="domain" description="PAS" evidence="4">
    <location>
        <begin position="438"/>
        <end position="510"/>
    </location>
</feature>
<dbReference type="Gene3D" id="3.30.70.270">
    <property type="match status" value="1"/>
</dbReference>
<dbReference type="InterPro" id="IPR035919">
    <property type="entry name" value="EAL_sf"/>
</dbReference>
<dbReference type="PROSITE" id="PS50113">
    <property type="entry name" value="PAC"/>
    <property type="match status" value="3"/>
</dbReference>
<feature type="domain" description="PAC" evidence="5">
    <location>
        <begin position="272"/>
        <end position="324"/>
    </location>
</feature>
<dbReference type="PROSITE" id="PS50883">
    <property type="entry name" value="EAL"/>
    <property type="match status" value="1"/>
</dbReference>
<dbReference type="Pfam" id="PF08447">
    <property type="entry name" value="PAS_3"/>
    <property type="match status" value="1"/>
</dbReference>
<dbReference type="InterPro" id="IPR000700">
    <property type="entry name" value="PAS-assoc_C"/>
</dbReference>
<dbReference type="RefSeq" id="WP_264725678.1">
    <property type="nucleotide sequence ID" value="NZ_JAPDMX010000012.1"/>
</dbReference>
<dbReference type="SUPFAM" id="SSF47188">
    <property type="entry name" value="Hemerythrin-like"/>
    <property type="match status" value="1"/>
</dbReference>
<dbReference type="Gene3D" id="2.10.70.100">
    <property type="match status" value="1"/>
</dbReference>
<dbReference type="InterPro" id="IPR012827">
    <property type="entry name" value="Hemerythrin_metal-bd"/>
</dbReference>
<dbReference type="PROSITE" id="PS50887">
    <property type="entry name" value="GGDEF"/>
    <property type="match status" value="1"/>
</dbReference>
<accession>A0ABT3I7V8</accession>
<dbReference type="NCBIfam" id="TIGR00229">
    <property type="entry name" value="sensory_box"/>
    <property type="match status" value="2"/>
</dbReference>
<dbReference type="Pfam" id="PF01814">
    <property type="entry name" value="Hemerythrin"/>
    <property type="match status" value="1"/>
</dbReference>
<dbReference type="SUPFAM" id="SSF141868">
    <property type="entry name" value="EAL domain-like"/>
    <property type="match status" value="1"/>
</dbReference>
<dbReference type="SMART" id="SM00091">
    <property type="entry name" value="PAS"/>
    <property type="match status" value="3"/>
</dbReference>
<evidence type="ECO:0000259" key="4">
    <source>
        <dbReference type="PROSITE" id="PS50112"/>
    </source>
</evidence>
<reference evidence="8" key="1">
    <citation type="submission" date="2022-10" db="EMBL/GenBank/DDBJ databases">
        <title>Shewanella flava sp. nov, isolated from the estuary of the Fenhe River into the Yellow River.</title>
        <authorList>
            <person name="Li Y."/>
        </authorList>
    </citation>
    <scope>NUCLEOTIDE SEQUENCE</scope>
    <source>
        <strain evidence="8">FYR11-62</strain>
    </source>
</reference>
<protein>
    <submittedName>
        <fullName evidence="8">Bacteriohemerythrin</fullName>
    </submittedName>
</protein>
<dbReference type="InterPro" id="IPR012312">
    <property type="entry name" value="Hemerythrin-like"/>
</dbReference>
<evidence type="ECO:0000259" key="5">
    <source>
        <dbReference type="PROSITE" id="PS50113"/>
    </source>
</evidence>
<dbReference type="InterPro" id="IPR001633">
    <property type="entry name" value="EAL_dom"/>
</dbReference>
<dbReference type="InterPro" id="IPR000014">
    <property type="entry name" value="PAS"/>
</dbReference>
<keyword evidence="2" id="KW-0479">Metal-binding</keyword>
<gene>
    <name evidence="8" type="ORF">OHT75_06490</name>
</gene>
<dbReference type="Pfam" id="PF00563">
    <property type="entry name" value="EAL"/>
    <property type="match status" value="1"/>
</dbReference>
<dbReference type="SUPFAM" id="SSF55073">
    <property type="entry name" value="Nucleotide cyclase"/>
    <property type="match status" value="1"/>
</dbReference>
<evidence type="ECO:0000313" key="8">
    <source>
        <dbReference type="EMBL" id="MCW3172120.1"/>
    </source>
</evidence>
<dbReference type="PANTHER" id="PTHR44757:SF2">
    <property type="entry name" value="BIOFILM ARCHITECTURE MAINTENANCE PROTEIN MBAA"/>
    <property type="match status" value="1"/>
</dbReference>
<evidence type="ECO:0000259" key="7">
    <source>
        <dbReference type="PROSITE" id="PS50887"/>
    </source>
</evidence>
<dbReference type="SMART" id="SM00267">
    <property type="entry name" value="GGDEF"/>
    <property type="match status" value="1"/>
</dbReference>
<dbReference type="InterPro" id="IPR043128">
    <property type="entry name" value="Rev_trsase/Diguanyl_cyclase"/>
</dbReference>
<dbReference type="Pfam" id="PF08448">
    <property type="entry name" value="PAS_4"/>
    <property type="match status" value="1"/>
</dbReference>